<gene>
    <name evidence="2" type="ORF">DPMN_183726</name>
</gene>
<keyword evidence="1" id="KW-0812">Transmembrane</keyword>
<proteinExistence type="predicted"/>
<feature type="transmembrane region" description="Helical" evidence="1">
    <location>
        <begin position="6"/>
        <end position="25"/>
    </location>
</feature>
<evidence type="ECO:0000313" key="3">
    <source>
        <dbReference type="Proteomes" id="UP000828390"/>
    </source>
</evidence>
<reference evidence="2" key="1">
    <citation type="journal article" date="2019" name="bioRxiv">
        <title>The Genome of the Zebra Mussel, Dreissena polymorpha: A Resource for Invasive Species Research.</title>
        <authorList>
            <person name="McCartney M.A."/>
            <person name="Auch B."/>
            <person name="Kono T."/>
            <person name="Mallez S."/>
            <person name="Zhang Y."/>
            <person name="Obille A."/>
            <person name="Becker A."/>
            <person name="Abrahante J.E."/>
            <person name="Garbe J."/>
            <person name="Badalamenti J.P."/>
            <person name="Herman A."/>
            <person name="Mangelson H."/>
            <person name="Liachko I."/>
            <person name="Sullivan S."/>
            <person name="Sone E.D."/>
            <person name="Koren S."/>
            <person name="Silverstein K.A.T."/>
            <person name="Beckman K.B."/>
            <person name="Gohl D.M."/>
        </authorList>
    </citation>
    <scope>NUCLEOTIDE SEQUENCE</scope>
    <source>
        <strain evidence="2">Duluth1</strain>
        <tissue evidence="2">Whole animal</tissue>
    </source>
</reference>
<feature type="transmembrane region" description="Helical" evidence="1">
    <location>
        <begin position="37"/>
        <end position="56"/>
    </location>
</feature>
<keyword evidence="1" id="KW-0472">Membrane</keyword>
<dbReference type="AlphaFoldDB" id="A0A9D4DHX0"/>
<dbReference type="Proteomes" id="UP000828390">
    <property type="component" value="Unassembled WGS sequence"/>
</dbReference>
<dbReference type="EMBL" id="JAIWYP010000010">
    <property type="protein sequence ID" value="KAH3749233.1"/>
    <property type="molecule type" value="Genomic_DNA"/>
</dbReference>
<organism evidence="2 3">
    <name type="scientific">Dreissena polymorpha</name>
    <name type="common">Zebra mussel</name>
    <name type="synonym">Mytilus polymorpha</name>
    <dbReference type="NCBI Taxonomy" id="45954"/>
    <lineage>
        <taxon>Eukaryota</taxon>
        <taxon>Metazoa</taxon>
        <taxon>Spiralia</taxon>
        <taxon>Lophotrochozoa</taxon>
        <taxon>Mollusca</taxon>
        <taxon>Bivalvia</taxon>
        <taxon>Autobranchia</taxon>
        <taxon>Heteroconchia</taxon>
        <taxon>Euheterodonta</taxon>
        <taxon>Imparidentia</taxon>
        <taxon>Neoheterodontei</taxon>
        <taxon>Myida</taxon>
        <taxon>Dreissenoidea</taxon>
        <taxon>Dreissenidae</taxon>
        <taxon>Dreissena</taxon>
    </lineage>
</organism>
<keyword evidence="1" id="KW-1133">Transmembrane helix</keyword>
<comment type="caution">
    <text evidence="2">The sequence shown here is derived from an EMBL/GenBank/DDBJ whole genome shotgun (WGS) entry which is preliminary data.</text>
</comment>
<accession>A0A9D4DHX0</accession>
<reference evidence="2" key="2">
    <citation type="submission" date="2020-11" db="EMBL/GenBank/DDBJ databases">
        <authorList>
            <person name="McCartney M.A."/>
            <person name="Auch B."/>
            <person name="Kono T."/>
            <person name="Mallez S."/>
            <person name="Becker A."/>
            <person name="Gohl D.M."/>
            <person name="Silverstein K.A.T."/>
            <person name="Koren S."/>
            <person name="Bechman K.B."/>
            <person name="Herman A."/>
            <person name="Abrahante J.E."/>
            <person name="Garbe J."/>
        </authorList>
    </citation>
    <scope>NUCLEOTIDE SEQUENCE</scope>
    <source>
        <strain evidence="2">Duluth1</strain>
        <tissue evidence="2">Whole animal</tissue>
    </source>
</reference>
<evidence type="ECO:0000256" key="1">
    <source>
        <dbReference type="SAM" id="Phobius"/>
    </source>
</evidence>
<sequence length="81" mass="8575">MTTVVFLWLAEVVIGSGGILFLALWGGGTLCAWLDRGTSGIVAVGVMGVATAVVFLRLPEVVIEAGGILFQVLWRERKLCA</sequence>
<keyword evidence="3" id="KW-1185">Reference proteome</keyword>
<evidence type="ECO:0000313" key="2">
    <source>
        <dbReference type="EMBL" id="KAH3749233.1"/>
    </source>
</evidence>
<protein>
    <submittedName>
        <fullName evidence="2">Uncharacterized protein</fullName>
    </submittedName>
</protein>
<name>A0A9D4DHX0_DREPO</name>